<feature type="modified residue" description="4-aspartylphosphate" evidence="12">
    <location>
        <position position="696"/>
    </location>
</feature>
<evidence type="ECO:0000256" key="13">
    <source>
        <dbReference type="SAM" id="Coils"/>
    </source>
</evidence>
<dbReference type="InterPro" id="IPR004358">
    <property type="entry name" value="Sig_transdc_His_kin-like_C"/>
</dbReference>
<protein>
    <recommendedName>
        <fullName evidence="2">histidine kinase</fullName>
        <ecNumber evidence="2">2.7.13.3</ecNumber>
    </recommendedName>
</protein>
<keyword evidence="13" id="KW-0175">Coiled coil</keyword>
<dbReference type="PROSITE" id="PS00041">
    <property type="entry name" value="HTH_ARAC_FAMILY_1"/>
    <property type="match status" value="1"/>
</dbReference>
<dbReference type="InterPro" id="IPR003594">
    <property type="entry name" value="HATPase_dom"/>
</dbReference>
<dbReference type="SUPFAM" id="SSF53822">
    <property type="entry name" value="Periplasmic binding protein-like I"/>
    <property type="match status" value="1"/>
</dbReference>
<feature type="signal peptide" evidence="15">
    <location>
        <begin position="1"/>
        <end position="19"/>
    </location>
</feature>
<keyword evidence="4" id="KW-0808">Transferase</keyword>
<dbReference type="Pfam" id="PF02518">
    <property type="entry name" value="HATPase_c"/>
    <property type="match status" value="1"/>
</dbReference>
<dbReference type="SUPFAM" id="SSF46689">
    <property type="entry name" value="Homeodomain-like"/>
    <property type="match status" value="1"/>
</dbReference>
<dbReference type="Gene3D" id="3.30.565.10">
    <property type="entry name" value="Histidine kinase-like ATPase, C-terminal domain"/>
    <property type="match status" value="1"/>
</dbReference>
<evidence type="ECO:0000256" key="8">
    <source>
        <dbReference type="ARBA" id="ARBA00023012"/>
    </source>
</evidence>
<evidence type="ECO:0000256" key="7">
    <source>
        <dbReference type="ARBA" id="ARBA00022840"/>
    </source>
</evidence>
<dbReference type="InterPro" id="IPR005467">
    <property type="entry name" value="His_kinase_dom"/>
</dbReference>
<dbReference type="EMBL" id="RQJP01000002">
    <property type="protein sequence ID" value="RRB15163.1"/>
    <property type="molecule type" value="Genomic_DNA"/>
</dbReference>
<feature type="coiled-coil region" evidence="13">
    <location>
        <begin position="357"/>
        <end position="387"/>
    </location>
</feature>
<dbReference type="SMART" id="SM00387">
    <property type="entry name" value="HATPase_c"/>
    <property type="match status" value="1"/>
</dbReference>
<dbReference type="Gene3D" id="1.10.287.130">
    <property type="match status" value="1"/>
</dbReference>
<comment type="catalytic activity">
    <reaction evidence="1">
        <text>ATP + protein L-histidine = ADP + protein N-phospho-L-histidine.</text>
        <dbReference type="EC" id="2.7.13.3"/>
    </reaction>
</comment>
<keyword evidence="11" id="KW-0804">Transcription</keyword>
<feature type="domain" description="Histidine kinase" evidence="17">
    <location>
        <begin position="394"/>
        <end position="609"/>
    </location>
</feature>
<dbReference type="SUPFAM" id="SSF47384">
    <property type="entry name" value="Homodimeric domain of signal transducing histidine kinase"/>
    <property type="match status" value="1"/>
</dbReference>
<dbReference type="EC" id="2.7.13.3" evidence="2"/>
<dbReference type="InterPro" id="IPR028082">
    <property type="entry name" value="Peripla_BP_I"/>
</dbReference>
<dbReference type="InterPro" id="IPR009057">
    <property type="entry name" value="Homeodomain-like_sf"/>
</dbReference>
<keyword evidence="15" id="KW-0732">Signal</keyword>
<keyword evidence="9" id="KW-0805">Transcription regulation</keyword>
<dbReference type="SMART" id="SM00388">
    <property type="entry name" value="HisKA"/>
    <property type="match status" value="1"/>
</dbReference>
<dbReference type="PROSITE" id="PS01124">
    <property type="entry name" value="HTH_ARAC_FAMILY_2"/>
    <property type="match status" value="1"/>
</dbReference>
<evidence type="ECO:0000259" key="18">
    <source>
        <dbReference type="PROSITE" id="PS50110"/>
    </source>
</evidence>
<dbReference type="InterPro" id="IPR003661">
    <property type="entry name" value="HisK_dim/P_dom"/>
</dbReference>
<dbReference type="InterPro" id="IPR001789">
    <property type="entry name" value="Sig_transdc_resp-reg_receiver"/>
</dbReference>
<dbReference type="SMART" id="SM00448">
    <property type="entry name" value="REC"/>
    <property type="match status" value="1"/>
</dbReference>
<evidence type="ECO:0000256" key="12">
    <source>
        <dbReference type="PROSITE-ProRule" id="PRU00169"/>
    </source>
</evidence>
<evidence type="ECO:0000256" key="9">
    <source>
        <dbReference type="ARBA" id="ARBA00023015"/>
    </source>
</evidence>
<comment type="caution">
    <text evidence="19">The sequence shown here is derived from an EMBL/GenBank/DDBJ whole genome shotgun (WGS) entry which is preliminary data.</text>
</comment>
<dbReference type="Pfam" id="PF00072">
    <property type="entry name" value="Response_reg"/>
    <property type="match status" value="1"/>
</dbReference>
<dbReference type="FunFam" id="3.30.565.10:FF:000037">
    <property type="entry name" value="Hybrid sensor histidine kinase/response regulator"/>
    <property type="match status" value="1"/>
</dbReference>
<keyword evidence="14" id="KW-1133">Transmembrane helix</keyword>
<accession>A0A3P1CPB7</accession>
<name>A0A3P1CPB7_9BACT</name>
<dbReference type="PROSITE" id="PS50109">
    <property type="entry name" value="HIS_KIN"/>
    <property type="match status" value="1"/>
</dbReference>
<evidence type="ECO:0000256" key="10">
    <source>
        <dbReference type="ARBA" id="ARBA00023125"/>
    </source>
</evidence>
<dbReference type="Gene3D" id="1.10.10.60">
    <property type="entry name" value="Homeodomain-like"/>
    <property type="match status" value="1"/>
</dbReference>
<dbReference type="InterPro" id="IPR025997">
    <property type="entry name" value="SBP_2_dom"/>
</dbReference>
<evidence type="ECO:0000256" key="11">
    <source>
        <dbReference type="ARBA" id="ARBA00023163"/>
    </source>
</evidence>
<dbReference type="SUPFAM" id="SSF52172">
    <property type="entry name" value="CheY-like"/>
    <property type="match status" value="1"/>
</dbReference>
<feature type="domain" description="Response regulatory" evidence="18">
    <location>
        <begin position="648"/>
        <end position="763"/>
    </location>
</feature>
<dbReference type="SMART" id="SM00342">
    <property type="entry name" value="HTH_ARAC"/>
    <property type="match status" value="1"/>
</dbReference>
<dbReference type="GO" id="GO:0043565">
    <property type="term" value="F:sequence-specific DNA binding"/>
    <property type="evidence" value="ECO:0007669"/>
    <property type="project" value="InterPro"/>
</dbReference>
<organism evidence="19 20">
    <name type="scientific">Larkinella knui</name>
    <dbReference type="NCBI Taxonomy" id="2025310"/>
    <lineage>
        <taxon>Bacteria</taxon>
        <taxon>Pseudomonadati</taxon>
        <taxon>Bacteroidota</taxon>
        <taxon>Cytophagia</taxon>
        <taxon>Cytophagales</taxon>
        <taxon>Spirosomataceae</taxon>
        <taxon>Larkinella</taxon>
    </lineage>
</organism>
<feature type="transmembrane region" description="Helical" evidence="14">
    <location>
        <begin position="335"/>
        <end position="357"/>
    </location>
</feature>
<dbReference type="Pfam" id="PF00512">
    <property type="entry name" value="HisKA"/>
    <property type="match status" value="1"/>
</dbReference>
<dbReference type="AlphaFoldDB" id="A0A3P1CPB7"/>
<keyword evidence="7" id="KW-0067">ATP-binding</keyword>
<feature type="domain" description="HTH araC/xylS-type" evidence="16">
    <location>
        <begin position="792"/>
        <end position="891"/>
    </location>
</feature>
<evidence type="ECO:0000256" key="6">
    <source>
        <dbReference type="ARBA" id="ARBA00022777"/>
    </source>
</evidence>
<feature type="chain" id="PRO_5018320273" description="histidine kinase" evidence="15">
    <location>
        <begin position="20"/>
        <end position="891"/>
    </location>
</feature>
<keyword evidence="3 12" id="KW-0597">Phosphoprotein</keyword>
<dbReference type="InterPro" id="IPR036890">
    <property type="entry name" value="HATPase_C_sf"/>
</dbReference>
<dbReference type="RefSeq" id="WP_124906767.1">
    <property type="nucleotide sequence ID" value="NZ_RQJP01000002.1"/>
</dbReference>
<evidence type="ECO:0000256" key="3">
    <source>
        <dbReference type="ARBA" id="ARBA00022553"/>
    </source>
</evidence>
<proteinExistence type="predicted"/>
<dbReference type="GO" id="GO:0003700">
    <property type="term" value="F:DNA-binding transcription factor activity"/>
    <property type="evidence" value="ECO:0007669"/>
    <property type="project" value="InterPro"/>
</dbReference>
<sequence>MFKYFIGCSLGLICFFSCAQPKKSRYTIGFSQCLMSDNWRKDMVQGMKRELSFYPDIAMEMKVANGDTKKQNQQIKEFIRQKVDLLIVSANEKEAHTSLIEEAYSSGIPVIILDRRISSTQYTAFVGAENYLVGQNAGIYANTLLKGKGTVLEISAAPTTSPSIDRHRGFIQALKTYAGIHYSGILWQTDTFDSTVTNYLKANPQIDLIYSHYDRLALRISKISADLGIRKRIKIIGVDGLPGQNEGLELVKKGLIDATILYPTGGEEAIQTAVKILHKQPFSKENALFTTVVNPDNVNIMLAQYQKMGEQQRAIERQTTKLLDLNQIYSSQRQALTIVVALLTLVVVFGAVLLLLLREKQQSNKLLAKQNEEIERISGQARQATEDKMRFYSYISHEFKTPLSLILAPTEDLLHRKSYDSKETKRVLELTRKNANRLLKLVDQILDLRRIDAGKIELRSAPHDLVHFIQQIIDDFSYKAQNQQIDLQFIHAFAELPYRFDAEKLDKVVFNLLSNAFKYTAAGGFIHVTLLRSVNHIQIVVADNGIGMEPNDKAHAFDLYYRGNQSSSLGAGLGLALSQEFVQLHQGDIALESEKGKGTTFTITLPYSPQLAGSELLPVPAFSHLIELEKPFSDVSSSSSVEGSLEQSVVIIEDNQDLLSFLQSRFAPTYRTLTAETAEKGWDFVLQNIPDIIISDVTLPGQDGIWLTQRVKEDFRTSHIPVILLTAKGQLEHQIEGTVAGADAYIPKPFNQQLLEEKVKNLLGNRDRMRRRFSNEITNPQQVPAKERKFLLDFELLIEKHIHSGQLSVENLSRDLGMSRVQLYRKITALTNKNVNEYIAEYRIKKAKDLLGDRTKNISEIAYELGFKDPAYFTTFFRQKAGQTPSEWRNT</sequence>
<dbReference type="PROSITE" id="PS50110">
    <property type="entry name" value="RESPONSE_REGULATORY"/>
    <property type="match status" value="1"/>
</dbReference>
<evidence type="ECO:0000256" key="5">
    <source>
        <dbReference type="ARBA" id="ARBA00022741"/>
    </source>
</evidence>
<evidence type="ECO:0000313" key="20">
    <source>
        <dbReference type="Proteomes" id="UP000274271"/>
    </source>
</evidence>
<evidence type="ECO:0000256" key="15">
    <source>
        <dbReference type="SAM" id="SignalP"/>
    </source>
</evidence>
<keyword evidence="14" id="KW-0812">Transmembrane</keyword>
<keyword evidence="10" id="KW-0238">DNA-binding</keyword>
<keyword evidence="8" id="KW-0902">Two-component regulatory system</keyword>
<dbReference type="GO" id="GO:0000155">
    <property type="term" value="F:phosphorelay sensor kinase activity"/>
    <property type="evidence" value="ECO:0007669"/>
    <property type="project" value="InterPro"/>
</dbReference>
<dbReference type="CDD" id="cd00082">
    <property type="entry name" value="HisKA"/>
    <property type="match status" value="1"/>
</dbReference>
<dbReference type="PANTHER" id="PTHR43547">
    <property type="entry name" value="TWO-COMPONENT HISTIDINE KINASE"/>
    <property type="match status" value="1"/>
</dbReference>
<dbReference type="PANTHER" id="PTHR43547:SF2">
    <property type="entry name" value="HYBRID SIGNAL TRANSDUCTION HISTIDINE KINASE C"/>
    <property type="match status" value="1"/>
</dbReference>
<dbReference type="Pfam" id="PF12833">
    <property type="entry name" value="HTH_18"/>
    <property type="match status" value="1"/>
</dbReference>
<keyword evidence="20" id="KW-1185">Reference proteome</keyword>
<dbReference type="Pfam" id="PF13407">
    <property type="entry name" value="Peripla_BP_4"/>
    <property type="match status" value="1"/>
</dbReference>
<gene>
    <name evidence="19" type="ORF">EHT87_11490</name>
</gene>
<dbReference type="InterPro" id="IPR036097">
    <property type="entry name" value="HisK_dim/P_sf"/>
</dbReference>
<dbReference type="CDD" id="cd06308">
    <property type="entry name" value="PBP1_sensor_kinase-like"/>
    <property type="match status" value="1"/>
</dbReference>
<reference evidence="19 20" key="1">
    <citation type="submission" date="2018-11" db="EMBL/GenBank/DDBJ databases">
        <authorList>
            <person name="Zhou Z."/>
            <person name="Wang G."/>
        </authorList>
    </citation>
    <scope>NUCLEOTIDE SEQUENCE [LARGE SCALE GENOMIC DNA]</scope>
    <source>
        <strain evidence="19 20">KCTC42998</strain>
    </source>
</reference>
<dbReference type="InterPro" id="IPR011006">
    <property type="entry name" value="CheY-like_superfamily"/>
</dbReference>
<dbReference type="Gene3D" id="3.40.50.2300">
    <property type="match status" value="3"/>
</dbReference>
<evidence type="ECO:0000256" key="4">
    <source>
        <dbReference type="ARBA" id="ARBA00022679"/>
    </source>
</evidence>
<evidence type="ECO:0000259" key="17">
    <source>
        <dbReference type="PROSITE" id="PS50109"/>
    </source>
</evidence>
<dbReference type="Proteomes" id="UP000274271">
    <property type="component" value="Unassembled WGS sequence"/>
</dbReference>
<evidence type="ECO:0000256" key="2">
    <source>
        <dbReference type="ARBA" id="ARBA00012438"/>
    </source>
</evidence>
<keyword evidence="6" id="KW-0418">Kinase</keyword>
<dbReference type="InterPro" id="IPR018062">
    <property type="entry name" value="HTH_AraC-typ_CS"/>
</dbReference>
<evidence type="ECO:0000256" key="14">
    <source>
        <dbReference type="SAM" id="Phobius"/>
    </source>
</evidence>
<evidence type="ECO:0000259" key="16">
    <source>
        <dbReference type="PROSITE" id="PS01124"/>
    </source>
</evidence>
<keyword evidence="14" id="KW-0472">Membrane</keyword>
<dbReference type="OrthoDB" id="9797097at2"/>
<evidence type="ECO:0000313" key="19">
    <source>
        <dbReference type="EMBL" id="RRB15163.1"/>
    </source>
</evidence>
<dbReference type="GO" id="GO:0005524">
    <property type="term" value="F:ATP binding"/>
    <property type="evidence" value="ECO:0007669"/>
    <property type="project" value="UniProtKB-KW"/>
</dbReference>
<dbReference type="SUPFAM" id="SSF55874">
    <property type="entry name" value="ATPase domain of HSP90 chaperone/DNA topoisomerase II/histidine kinase"/>
    <property type="match status" value="1"/>
</dbReference>
<keyword evidence="5" id="KW-0547">Nucleotide-binding</keyword>
<evidence type="ECO:0000256" key="1">
    <source>
        <dbReference type="ARBA" id="ARBA00000085"/>
    </source>
</evidence>
<dbReference type="PRINTS" id="PR00344">
    <property type="entry name" value="BCTRLSENSOR"/>
</dbReference>
<dbReference type="InterPro" id="IPR018060">
    <property type="entry name" value="HTH_AraC"/>
</dbReference>